<evidence type="ECO:0000256" key="7">
    <source>
        <dbReference type="SAM" id="Phobius"/>
    </source>
</evidence>
<dbReference type="Pfam" id="PF00069">
    <property type="entry name" value="Pkinase"/>
    <property type="match status" value="1"/>
</dbReference>
<keyword evidence="10" id="KW-1185">Reference proteome</keyword>
<dbReference type="PROSITE" id="PS00107">
    <property type="entry name" value="PROTEIN_KINASE_ATP"/>
    <property type="match status" value="1"/>
</dbReference>
<organism evidence="9 10">
    <name type="scientific">Idiomarina tyrosinivorans</name>
    <dbReference type="NCBI Taxonomy" id="1445662"/>
    <lineage>
        <taxon>Bacteria</taxon>
        <taxon>Pseudomonadati</taxon>
        <taxon>Pseudomonadota</taxon>
        <taxon>Gammaproteobacteria</taxon>
        <taxon>Alteromonadales</taxon>
        <taxon>Idiomarinaceae</taxon>
        <taxon>Idiomarina</taxon>
    </lineage>
</organism>
<keyword evidence="4 6" id="KW-0067">ATP-binding</keyword>
<gene>
    <name evidence="9" type="ORF">CWI84_03815</name>
</gene>
<sequence>MSTLSFPASLPERYQCLALVGQGSFGSVYKAWDQQLSRYVAIKFIHQPSRFNRDLLVREARVLAQLEHPAVCHIYEVADVVDSHKHSHLYMVMQYATGPSLATLTSIGGNDVQFTLQWFKVLAEGVNRLHQSGIVHRDITPQNIILQQPEGGAEKDAQPKPVLVDFGIAQSSFSSLGEVGKSGTECYMAPEIVTGELAENAEFTADTDVYSLFAVLYFALSGYSPSASHPIALQSLNPSLPSDLCQWIMHGLTAEKSHRLANAGLFAEELERWLENRPLQQVLRRQSWFDRGFYRFRLAVRRHPITGVSLLSVFISLIAIGAIVVNQPLSLAASSNTRTNQAQALNAERAANTISAVQAVTIANAFASQADVLGHGGNNFAAWDASQRALTFFRKAIAIDPHNIDAYLAYATYVTTEPRWHLPVERETQIMKAIATVELAMEDGMSDWRLYWHGAHLYQVLTHYSQSQKSQKQWLQQALIYAKTAAQLNPDNSDVKDILQAIKQQLEQLTTAEPANE</sequence>
<feature type="domain" description="Protein kinase" evidence="8">
    <location>
        <begin position="14"/>
        <end position="274"/>
    </location>
</feature>
<dbReference type="Proteomes" id="UP000287996">
    <property type="component" value="Unassembled WGS sequence"/>
</dbReference>
<dbReference type="InterPro" id="IPR011990">
    <property type="entry name" value="TPR-like_helical_dom_sf"/>
</dbReference>
<dbReference type="OrthoDB" id="9801841at2"/>
<dbReference type="InterPro" id="IPR000719">
    <property type="entry name" value="Prot_kinase_dom"/>
</dbReference>
<dbReference type="SUPFAM" id="SSF48452">
    <property type="entry name" value="TPR-like"/>
    <property type="match status" value="1"/>
</dbReference>
<reference evidence="9 10" key="1">
    <citation type="journal article" date="2011" name="Front. Microbiol.">
        <title>Genomic signatures of strain selection and enhancement in Bacillus atrophaeus var. globigii, a historical biowarfare simulant.</title>
        <authorList>
            <person name="Gibbons H.S."/>
            <person name="Broomall S.M."/>
            <person name="McNew L.A."/>
            <person name="Daligault H."/>
            <person name="Chapman C."/>
            <person name="Bruce D."/>
            <person name="Karavis M."/>
            <person name="Krepps M."/>
            <person name="McGregor P.A."/>
            <person name="Hong C."/>
            <person name="Park K.H."/>
            <person name="Akmal A."/>
            <person name="Feldman A."/>
            <person name="Lin J.S."/>
            <person name="Chang W.E."/>
            <person name="Higgs B.W."/>
            <person name="Demirev P."/>
            <person name="Lindquist J."/>
            <person name="Liem A."/>
            <person name="Fochler E."/>
            <person name="Read T.D."/>
            <person name="Tapia R."/>
            <person name="Johnson S."/>
            <person name="Bishop-Lilly K.A."/>
            <person name="Detter C."/>
            <person name="Han C."/>
            <person name="Sozhamannan S."/>
            <person name="Rosenzweig C.N."/>
            <person name="Skowronski E.W."/>
        </authorList>
    </citation>
    <scope>NUCLEOTIDE SEQUENCE [LARGE SCALE GENOMIC DNA]</scope>
    <source>
        <strain evidence="9 10">CC-PW-9</strain>
    </source>
</reference>
<dbReference type="Gene3D" id="3.30.200.20">
    <property type="entry name" value="Phosphorylase Kinase, domain 1"/>
    <property type="match status" value="1"/>
</dbReference>
<evidence type="ECO:0000256" key="1">
    <source>
        <dbReference type="ARBA" id="ARBA00022679"/>
    </source>
</evidence>
<dbReference type="SUPFAM" id="SSF56112">
    <property type="entry name" value="Protein kinase-like (PK-like)"/>
    <property type="match status" value="1"/>
</dbReference>
<dbReference type="GO" id="GO:0005524">
    <property type="term" value="F:ATP binding"/>
    <property type="evidence" value="ECO:0007669"/>
    <property type="project" value="UniProtKB-UniRule"/>
</dbReference>
<dbReference type="PROSITE" id="PS50005">
    <property type="entry name" value="TPR"/>
    <property type="match status" value="1"/>
</dbReference>
<dbReference type="AlphaFoldDB" id="A0A432ZSA9"/>
<dbReference type="InterPro" id="IPR008266">
    <property type="entry name" value="Tyr_kinase_AS"/>
</dbReference>
<comment type="caution">
    <text evidence="9">The sequence shown here is derived from an EMBL/GenBank/DDBJ whole genome shotgun (WGS) entry which is preliminary data.</text>
</comment>
<dbReference type="PROSITE" id="PS00109">
    <property type="entry name" value="PROTEIN_KINASE_TYR"/>
    <property type="match status" value="1"/>
</dbReference>
<dbReference type="CDD" id="cd14014">
    <property type="entry name" value="STKc_PknB_like"/>
    <property type="match status" value="1"/>
</dbReference>
<feature type="repeat" description="TPR" evidence="5">
    <location>
        <begin position="370"/>
        <end position="403"/>
    </location>
</feature>
<dbReference type="RefSeq" id="WP_126841254.1">
    <property type="nucleotide sequence ID" value="NZ_PIQH01000003.1"/>
</dbReference>
<keyword evidence="7" id="KW-1133">Transmembrane helix</keyword>
<evidence type="ECO:0000313" key="9">
    <source>
        <dbReference type="EMBL" id="RUO80721.1"/>
    </source>
</evidence>
<evidence type="ECO:0000313" key="10">
    <source>
        <dbReference type="Proteomes" id="UP000287996"/>
    </source>
</evidence>
<dbReference type="GO" id="GO:0005737">
    <property type="term" value="C:cytoplasm"/>
    <property type="evidence" value="ECO:0007669"/>
    <property type="project" value="TreeGrafter"/>
</dbReference>
<feature type="transmembrane region" description="Helical" evidence="7">
    <location>
        <begin position="305"/>
        <end position="325"/>
    </location>
</feature>
<dbReference type="PANTHER" id="PTHR11042">
    <property type="entry name" value="EUKARYOTIC TRANSLATION INITIATION FACTOR 2-ALPHA KINASE EIF2-ALPHA KINASE -RELATED"/>
    <property type="match status" value="1"/>
</dbReference>
<keyword evidence="7" id="KW-0472">Membrane</keyword>
<dbReference type="InterPro" id="IPR050339">
    <property type="entry name" value="CC_SR_Kinase"/>
</dbReference>
<keyword evidence="1" id="KW-0808">Transferase</keyword>
<evidence type="ECO:0000256" key="4">
    <source>
        <dbReference type="ARBA" id="ARBA00022840"/>
    </source>
</evidence>
<accession>A0A432ZSA9</accession>
<dbReference type="GO" id="GO:0004672">
    <property type="term" value="F:protein kinase activity"/>
    <property type="evidence" value="ECO:0007669"/>
    <property type="project" value="InterPro"/>
</dbReference>
<dbReference type="InterPro" id="IPR019734">
    <property type="entry name" value="TPR_rpt"/>
</dbReference>
<dbReference type="Gene3D" id="1.25.40.10">
    <property type="entry name" value="Tetratricopeptide repeat domain"/>
    <property type="match status" value="1"/>
</dbReference>
<dbReference type="InterPro" id="IPR017441">
    <property type="entry name" value="Protein_kinase_ATP_BS"/>
</dbReference>
<protein>
    <recommendedName>
        <fullName evidence="8">Protein kinase domain-containing protein</fullName>
    </recommendedName>
</protein>
<keyword evidence="7" id="KW-0812">Transmembrane</keyword>
<evidence type="ECO:0000256" key="5">
    <source>
        <dbReference type="PROSITE-ProRule" id="PRU00339"/>
    </source>
</evidence>
<feature type="binding site" evidence="6">
    <location>
        <position position="43"/>
    </location>
    <ligand>
        <name>ATP</name>
        <dbReference type="ChEBI" id="CHEBI:30616"/>
    </ligand>
</feature>
<evidence type="ECO:0000256" key="6">
    <source>
        <dbReference type="PROSITE-ProRule" id="PRU10141"/>
    </source>
</evidence>
<name>A0A432ZSA9_9GAMM</name>
<dbReference type="Gene3D" id="1.10.510.10">
    <property type="entry name" value="Transferase(Phosphotransferase) domain 1"/>
    <property type="match status" value="1"/>
</dbReference>
<dbReference type="PROSITE" id="PS50011">
    <property type="entry name" value="PROTEIN_KINASE_DOM"/>
    <property type="match status" value="1"/>
</dbReference>
<evidence type="ECO:0000259" key="8">
    <source>
        <dbReference type="PROSITE" id="PS50011"/>
    </source>
</evidence>
<proteinExistence type="predicted"/>
<dbReference type="InterPro" id="IPR011009">
    <property type="entry name" value="Kinase-like_dom_sf"/>
</dbReference>
<dbReference type="PANTHER" id="PTHR11042:SF190">
    <property type="entry name" value="MITOSIS INHIBITOR PROTEIN KINASE MIK1"/>
    <property type="match status" value="1"/>
</dbReference>
<dbReference type="EMBL" id="PIQH01000003">
    <property type="protein sequence ID" value="RUO80721.1"/>
    <property type="molecule type" value="Genomic_DNA"/>
</dbReference>
<evidence type="ECO:0000256" key="3">
    <source>
        <dbReference type="ARBA" id="ARBA00022777"/>
    </source>
</evidence>
<keyword evidence="5" id="KW-0802">TPR repeat</keyword>
<evidence type="ECO:0000256" key="2">
    <source>
        <dbReference type="ARBA" id="ARBA00022741"/>
    </source>
</evidence>
<keyword evidence="2 6" id="KW-0547">Nucleotide-binding</keyword>
<keyword evidence="3" id="KW-0418">Kinase</keyword>